<protein>
    <submittedName>
        <fullName evidence="2">Cupin domain-containing protein</fullName>
    </submittedName>
</protein>
<accession>A0A7V5H2R2</accession>
<dbReference type="PANTHER" id="PTHR40112">
    <property type="entry name" value="H2HPP ISOMERASE"/>
    <property type="match status" value="1"/>
</dbReference>
<dbReference type="InterPro" id="IPR014710">
    <property type="entry name" value="RmlC-like_jellyroll"/>
</dbReference>
<gene>
    <name evidence="2" type="ORF">ENL21_01795</name>
</gene>
<comment type="caution">
    <text evidence="2">The sequence shown here is derived from an EMBL/GenBank/DDBJ whole genome shotgun (WGS) entry which is preliminary data.</text>
</comment>
<dbReference type="InterPro" id="IPR011051">
    <property type="entry name" value="RmlC_Cupin_sf"/>
</dbReference>
<dbReference type="EMBL" id="DRTD01000132">
    <property type="protein sequence ID" value="HHE54485.1"/>
    <property type="molecule type" value="Genomic_DNA"/>
</dbReference>
<dbReference type="PIRSF" id="PIRSF029883">
    <property type="entry name" value="KdgF"/>
    <property type="match status" value="1"/>
</dbReference>
<dbReference type="InterPro" id="IPR025499">
    <property type="entry name" value="KdgF"/>
</dbReference>
<dbReference type="CDD" id="cd02238">
    <property type="entry name" value="cupin_KdgF"/>
    <property type="match status" value="1"/>
</dbReference>
<evidence type="ECO:0000259" key="1">
    <source>
        <dbReference type="Pfam" id="PF07883"/>
    </source>
</evidence>
<dbReference type="SUPFAM" id="SSF51182">
    <property type="entry name" value="RmlC-like cupins"/>
    <property type="match status" value="1"/>
</dbReference>
<name>A0A7V5H2R2_CALAY</name>
<dbReference type="PANTHER" id="PTHR40112:SF1">
    <property type="entry name" value="H2HPP ISOMERASE"/>
    <property type="match status" value="1"/>
</dbReference>
<feature type="domain" description="Cupin type-2" evidence="1">
    <location>
        <begin position="37"/>
        <end position="94"/>
    </location>
</feature>
<dbReference type="Pfam" id="PF07883">
    <property type="entry name" value="Cupin_2"/>
    <property type="match status" value="1"/>
</dbReference>
<dbReference type="AlphaFoldDB" id="A0A7V5H2R2"/>
<reference evidence="2" key="1">
    <citation type="journal article" date="2020" name="mSystems">
        <title>Genome- and Community-Level Interaction Insights into Carbon Utilization and Element Cycling Functions of Hydrothermarchaeota in Hydrothermal Sediment.</title>
        <authorList>
            <person name="Zhou Z."/>
            <person name="Liu Y."/>
            <person name="Xu W."/>
            <person name="Pan J."/>
            <person name="Luo Z.H."/>
            <person name="Li M."/>
        </authorList>
    </citation>
    <scope>NUCLEOTIDE SEQUENCE [LARGE SCALE GENOMIC DNA]</scope>
    <source>
        <strain evidence="2">HyVt-76</strain>
    </source>
</reference>
<proteinExistence type="predicted"/>
<dbReference type="Gene3D" id="2.60.120.10">
    <property type="entry name" value="Jelly Rolls"/>
    <property type="match status" value="1"/>
</dbReference>
<sequence length="111" mass="12511">MSEKYHIKDVEISWEPAGEGMTRKIMGYQPNLMLVKVHFKKGAIGYKHTHPHEQVSYIISGKFEVEVDGKKEVLQAGDAFVIPANIEHGAVCLEEGVLIDTFSPLRENFLN</sequence>
<organism evidence="2">
    <name type="scientific">Caldithrix abyssi</name>
    <dbReference type="NCBI Taxonomy" id="187145"/>
    <lineage>
        <taxon>Bacteria</taxon>
        <taxon>Pseudomonadati</taxon>
        <taxon>Calditrichota</taxon>
        <taxon>Calditrichia</taxon>
        <taxon>Calditrichales</taxon>
        <taxon>Calditrichaceae</taxon>
        <taxon>Caldithrix</taxon>
    </lineage>
</organism>
<dbReference type="Proteomes" id="UP000886111">
    <property type="component" value="Unassembled WGS sequence"/>
</dbReference>
<dbReference type="InterPro" id="IPR052535">
    <property type="entry name" value="Bacilysin_H2HPP_isomerase"/>
</dbReference>
<dbReference type="InterPro" id="IPR013096">
    <property type="entry name" value="Cupin_2"/>
</dbReference>
<evidence type="ECO:0000313" key="2">
    <source>
        <dbReference type="EMBL" id="HHE54485.1"/>
    </source>
</evidence>